<dbReference type="RefSeq" id="WP_254088080.1">
    <property type="nucleotide sequence ID" value="NZ_JAHESE010000125.1"/>
</dbReference>
<accession>A0AAP2GX92</accession>
<name>A0AAP2GX92_9BACT</name>
<proteinExistence type="predicted"/>
<protein>
    <submittedName>
        <fullName evidence="1">Uncharacterized protein</fullName>
    </submittedName>
</protein>
<evidence type="ECO:0000313" key="2">
    <source>
        <dbReference type="Proteomes" id="UP001319080"/>
    </source>
</evidence>
<dbReference type="EMBL" id="JAHESE010000125">
    <property type="protein sequence ID" value="MBT1712527.1"/>
    <property type="molecule type" value="Genomic_DNA"/>
</dbReference>
<keyword evidence="2" id="KW-1185">Reference proteome</keyword>
<sequence>LFYRVLAEPGQGFSGAASYLTGVGLLQVLAPTPAPDQLLEGTAVLHTPEIDEARGRIVVTADIFVRTSDGTLFLYLRGLEGVVLDTGRETRRRETLRQWFYTVQWEKLQAPTPPATALQGTWLVLGDPCGLSDLVVEKMEHAGLHCI</sequence>
<dbReference type="Proteomes" id="UP001319080">
    <property type="component" value="Unassembled WGS sequence"/>
</dbReference>
<gene>
    <name evidence="1" type="ORF">KK062_30105</name>
</gene>
<dbReference type="AlphaFoldDB" id="A0AAP2GX92"/>
<evidence type="ECO:0000313" key="1">
    <source>
        <dbReference type="EMBL" id="MBT1712527.1"/>
    </source>
</evidence>
<feature type="non-terminal residue" evidence="1">
    <location>
        <position position="147"/>
    </location>
</feature>
<reference evidence="1 2" key="1">
    <citation type="submission" date="2021-05" db="EMBL/GenBank/DDBJ databases">
        <title>A Polyphasic approach of four new species of the genus Ohtaekwangia: Ohtaekwangia histidinii sp. nov., Ohtaekwangia cretensis sp. nov., Ohtaekwangia indiensis sp. nov., Ohtaekwangia reichenbachii sp. nov. from diverse environment.</title>
        <authorList>
            <person name="Octaviana S."/>
        </authorList>
    </citation>
    <scope>NUCLEOTIDE SEQUENCE [LARGE SCALE GENOMIC DNA]</scope>
    <source>
        <strain evidence="1 2">PWU5</strain>
    </source>
</reference>
<comment type="caution">
    <text evidence="1">The sequence shown here is derived from an EMBL/GenBank/DDBJ whole genome shotgun (WGS) entry which is preliminary data.</text>
</comment>
<organism evidence="1 2">
    <name type="scientific">Dawidia cretensis</name>
    <dbReference type="NCBI Taxonomy" id="2782350"/>
    <lineage>
        <taxon>Bacteria</taxon>
        <taxon>Pseudomonadati</taxon>
        <taxon>Bacteroidota</taxon>
        <taxon>Cytophagia</taxon>
        <taxon>Cytophagales</taxon>
        <taxon>Chryseotaleaceae</taxon>
        <taxon>Dawidia</taxon>
    </lineage>
</organism>
<dbReference type="SUPFAM" id="SSF51735">
    <property type="entry name" value="NAD(P)-binding Rossmann-fold domains"/>
    <property type="match status" value="1"/>
</dbReference>
<feature type="non-terminal residue" evidence="1">
    <location>
        <position position="1"/>
    </location>
</feature>
<dbReference type="Gene3D" id="3.40.50.720">
    <property type="entry name" value="NAD(P)-binding Rossmann-like Domain"/>
    <property type="match status" value="1"/>
</dbReference>
<dbReference type="InterPro" id="IPR036291">
    <property type="entry name" value="NAD(P)-bd_dom_sf"/>
</dbReference>